<evidence type="ECO:0000259" key="2">
    <source>
        <dbReference type="SMART" id="SM00849"/>
    </source>
</evidence>
<comment type="caution">
    <text evidence="4">The sequence shown here is derived from an EMBL/GenBank/DDBJ whole genome shotgun (WGS) entry which is preliminary data.</text>
</comment>
<dbReference type="SMART" id="SM00849">
    <property type="entry name" value="Lactamase_B"/>
    <property type="match status" value="1"/>
</dbReference>
<dbReference type="InterPro" id="IPR001279">
    <property type="entry name" value="Metallo-B-lactamas"/>
</dbReference>
<feature type="domain" description="Beta-Casp" evidence="3">
    <location>
        <begin position="239"/>
        <end position="363"/>
    </location>
</feature>
<dbReference type="EMBL" id="LCAG01000001">
    <property type="protein sequence ID" value="KKR88020.1"/>
    <property type="molecule type" value="Genomic_DNA"/>
</dbReference>
<feature type="domain" description="Metallo-beta-lactamase" evidence="2">
    <location>
        <begin position="13"/>
        <end position="223"/>
    </location>
</feature>
<dbReference type="InterPro" id="IPR050698">
    <property type="entry name" value="MBL"/>
</dbReference>
<organism evidence="4 5">
    <name type="scientific">Candidatus Curtissbacteria bacterium GW2011_GWA1_41_11</name>
    <dbReference type="NCBI Taxonomy" id="1618409"/>
    <lineage>
        <taxon>Bacteria</taxon>
        <taxon>Candidatus Curtissiibacteriota</taxon>
    </lineage>
</organism>
<sequence length="447" mass="50087">MRVTFYGACREVTGSNILIEASGKKFLLDCGFFQGYRLAEERNYAPFAYRPTEIDSVVIGHAHLDHTGRLPKLVKDGFRGRIYCTGPTKELVNFVLEDSAKLMSEEAEKDDHPPLYAKDDIARTMELFETLGYDETLDIEDNIKLTLKNAGHILGSALTIIEADGKKLVYTSDIGNTPSDLLDPPEVVESADFLICESTYGGRIHENRNMRIQKLSDVLVSTIATSGVLMIPSFAIERTQELLHDIEHFCVSQKCEKPSFYLDSPLASKVTGVFKKYPQYLSKKLQEAHTDNNFFGLERVKITASVDESKAINSAANPKVIIAGSGMMNGGRILHHIRRYIENAHNTLLIVGYQASGTLGRKIFDGEKEIKIFGENLKVRAKVKAIGSYSAHADLPQLIEWISKIRRLKKVFIVHGESEQSLIFSRNLREKLNIESVLPQQGESYNL</sequence>
<dbReference type="Pfam" id="PF10996">
    <property type="entry name" value="Beta-Casp"/>
    <property type="match status" value="1"/>
</dbReference>
<reference evidence="4 5" key="1">
    <citation type="journal article" date="2015" name="Nature">
        <title>rRNA introns, odd ribosomes, and small enigmatic genomes across a large radiation of phyla.</title>
        <authorList>
            <person name="Brown C.T."/>
            <person name="Hug L.A."/>
            <person name="Thomas B.C."/>
            <person name="Sharon I."/>
            <person name="Castelle C.J."/>
            <person name="Singh A."/>
            <person name="Wilkins M.J."/>
            <person name="Williams K.H."/>
            <person name="Banfield J.F."/>
        </authorList>
    </citation>
    <scope>NUCLEOTIDE SEQUENCE [LARGE SCALE GENOMIC DNA]</scope>
</reference>
<evidence type="ECO:0000313" key="4">
    <source>
        <dbReference type="EMBL" id="KKR88020.1"/>
    </source>
</evidence>
<dbReference type="SUPFAM" id="SSF56281">
    <property type="entry name" value="Metallo-hydrolase/oxidoreductase"/>
    <property type="match status" value="1"/>
</dbReference>
<dbReference type="AlphaFoldDB" id="A0A0G0WUA1"/>
<evidence type="ECO:0000256" key="1">
    <source>
        <dbReference type="ARBA" id="ARBA00022801"/>
    </source>
</evidence>
<dbReference type="GO" id="GO:0016787">
    <property type="term" value="F:hydrolase activity"/>
    <property type="evidence" value="ECO:0007669"/>
    <property type="project" value="UniProtKB-KW"/>
</dbReference>
<dbReference type="InterPro" id="IPR036866">
    <property type="entry name" value="RibonucZ/Hydroxyglut_hydro"/>
</dbReference>
<dbReference type="GO" id="GO:0004521">
    <property type="term" value="F:RNA endonuclease activity"/>
    <property type="evidence" value="ECO:0007669"/>
    <property type="project" value="TreeGrafter"/>
</dbReference>
<evidence type="ECO:0000313" key="5">
    <source>
        <dbReference type="Proteomes" id="UP000034854"/>
    </source>
</evidence>
<dbReference type="SMART" id="SM01027">
    <property type="entry name" value="Beta-Casp"/>
    <property type="match status" value="1"/>
</dbReference>
<dbReference type="CDD" id="cd16295">
    <property type="entry name" value="TTHA0252-CPSF-like_MBL-fold"/>
    <property type="match status" value="1"/>
</dbReference>
<dbReference type="Proteomes" id="UP000034854">
    <property type="component" value="Unassembled WGS sequence"/>
</dbReference>
<evidence type="ECO:0000259" key="3">
    <source>
        <dbReference type="SMART" id="SM01027"/>
    </source>
</evidence>
<dbReference type="PANTHER" id="PTHR11203:SF37">
    <property type="entry name" value="INTEGRATOR COMPLEX SUBUNIT 11"/>
    <property type="match status" value="1"/>
</dbReference>
<keyword evidence="1" id="KW-0378">Hydrolase</keyword>
<dbReference type="InterPro" id="IPR022712">
    <property type="entry name" value="Beta_Casp"/>
</dbReference>
<dbReference type="Pfam" id="PF07521">
    <property type="entry name" value="RMMBL"/>
    <property type="match status" value="1"/>
</dbReference>
<accession>A0A0G0WUA1</accession>
<gene>
    <name evidence="4" type="ORF">UU34_C0001G0017</name>
</gene>
<dbReference type="PANTHER" id="PTHR11203">
    <property type="entry name" value="CLEAVAGE AND POLYADENYLATION SPECIFICITY FACTOR FAMILY MEMBER"/>
    <property type="match status" value="1"/>
</dbReference>
<dbReference type="Gene3D" id="3.40.50.10890">
    <property type="match status" value="1"/>
</dbReference>
<dbReference type="InterPro" id="IPR011108">
    <property type="entry name" value="RMMBL"/>
</dbReference>
<dbReference type="Pfam" id="PF16661">
    <property type="entry name" value="Lactamase_B_6"/>
    <property type="match status" value="1"/>
</dbReference>
<name>A0A0G0WUA1_9BACT</name>
<dbReference type="Gene3D" id="3.60.15.10">
    <property type="entry name" value="Ribonuclease Z/Hydroxyacylglutathione hydrolase-like"/>
    <property type="match status" value="1"/>
</dbReference>
<dbReference type="PATRIC" id="fig|1618409.3.peg.18"/>
<protein>
    <submittedName>
        <fullName evidence="4">RNA-metabolising metallo-beta-lactamase</fullName>
    </submittedName>
</protein>
<proteinExistence type="predicted"/>